<dbReference type="GO" id="GO:0004222">
    <property type="term" value="F:metalloendopeptidase activity"/>
    <property type="evidence" value="ECO:0007669"/>
    <property type="project" value="InterPro"/>
</dbReference>
<dbReference type="PANTHER" id="PTHR34217:SF1">
    <property type="entry name" value="CARBOXYPEPTIDASE 1"/>
    <property type="match status" value="1"/>
</dbReference>
<comment type="cofactor">
    <cofactor evidence="6">
        <name>Zn(2+)</name>
        <dbReference type="ChEBI" id="CHEBI:29105"/>
    </cofactor>
    <text evidence="6">Binds 1 zinc ion.</text>
</comment>
<dbReference type="EMBL" id="AP028654">
    <property type="protein sequence ID" value="BEP29806.1"/>
    <property type="molecule type" value="Genomic_DNA"/>
</dbReference>
<feature type="domain" description="Peptidase M3A/M3B catalytic" evidence="7">
    <location>
        <begin position="189"/>
        <end position="569"/>
    </location>
</feature>
<dbReference type="InterPro" id="IPR011977">
    <property type="entry name" value="Pept_M3B_clade3"/>
</dbReference>
<organism evidence="9 10">
    <name type="scientific">Helicovermis profundi</name>
    <dbReference type="NCBI Taxonomy" id="3065157"/>
    <lineage>
        <taxon>Bacteria</taxon>
        <taxon>Bacillati</taxon>
        <taxon>Bacillota</taxon>
        <taxon>Clostridia</taxon>
        <taxon>Helicovermis</taxon>
    </lineage>
</organism>
<dbReference type="GO" id="GO:0006508">
    <property type="term" value="P:proteolysis"/>
    <property type="evidence" value="ECO:0007669"/>
    <property type="project" value="UniProtKB-KW"/>
</dbReference>
<accession>A0AAU9E544</accession>
<dbReference type="Pfam" id="PF01432">
    <property type="entry name" value="Peptidase_M3"/>
    <property type="match status" value="1"/>
</dbReference>
<dbReference type="KEGG" id="hprf:HLPR_21370"/>
<evidence type="ECO:0000313" key="9">
    <source>
        <dbReference type="EMBL" id="BEP29806.1"/>
    </source>
</evidence>
<keyword evidence="1 6" id="KW-0645">Protease</keyword>
<dbReference type="InterPro" id="IPR042088">
    <property type="entry name" value="OligoPept_F_C"/>
</dbReference>
<evidence type="ECO:0000256" key="2">
    <source>
        <dbReference type="ARBA" id="ARBA00022723"/>
    </source>
</evidence>
<evidence type="ECO:0000259" key="7">
    <source>
        <dbReference type="Pfam" id="PF01432"/>
    </source>
</evidence>
<dbReference type="GO" id="GO:0004181">
    <property type="term" value="F:metallocarboxypeptidase activity"/>
    <property type="evidence" value="ECO:0007669"/>
    <property type="project" value="InterPro"/>
</dbReference>
<evidence type="ECO:0000256" key="4">
    <source>
        <dbReference type="ARBA" id="ARBA00022833"/>
    </source>
</evidence>
<dbReference type="InterPro" id="IPR001333">
    <property type="entry name" value="Peptidase_M32_Taq"/>
</dbReference>
<keyword evidence="10" id="KW-1185">Reference proteome</keyword>
<evidence type="ECO:0000313" key="10">
    <source>
        <dbReference type="Proteomes" id="UP001321786"/>
    </source>
</evidence>
<name>A0AAU9E544_9FIRM</name>
<keyword evidence="5 6" id="KW-0482">Metalloprotease</keyword>
<feature type="domain" description="Oligopeptidase F N-terminal" evidence="8">
    <location>
        <begin position="106"/>
        <end position="171"/>
    </location>
</feature>
<protein>
    <submittedName>
        <fullName evidence="9">M3 family oligoendopeptidase</fullName>
    </submittedName>
</protein>
<dbReference type="InterPro" id="IPR001567">
    <property type="entry name" value="Pept_M3A_M3B_dom"/>
</dbReference>
<dbReference type="Proteomes" id="UP001321786">
    <property type="component" value="Chromosome"/>
</dbReference>
<dbReference type="PANTHER" id="PTHR34217">
    <property type="entry name" value="METAL-DEPENDENT CARBOXYPEPTIDASE"/>
    <property type="match status" value="1"/>
</dbReference>
<proteinExistence type="inferred from homology"/>
<dbReference type="GO" id="GO:0046872">
    <property type="term" value="F:metal ion binding"/>
    <property type="evidence" value="ECO:0007669"/>
    <property type="project" value="UniProtKB-UniRule"/>
</dbReference>
<evidence type="ECO:0000256" key="6">
    <source>
        <dbReference type="RuleBase" id="RU003435"/>
    </source>
</evidence>
<dbReference type="AlphaFoldDB" id="A0AAU9E544"/>
<dbReference type="CDD" id="cd09607">
    <property type="entry name" value="M3B_PepF"/>
    <property type="match status" value="1"/>
</dbReference>
<keyword evidence="3 6" id="KW-0378">Hydrolase</keyword>
<sequence>MNWSLKELYSSFESKEFLDDLNKAKKMIEEIETFSKEFCNLKSVEVLERYIKHFGEYRTVISKLITFSSLSFSVNTSDTSALKYAEKIKKMNSDITGPMVEFSYYLKNIGENKLKEIINSSKVLEEFEYHILEIFNGSLHLLSKEEEVLISKLKQTGSASFATLQSQLSSSLLVEIDGEKLPLQAARNLAYDKDPLVRKNAYYAELKAYKVNEVASAACLNAIKGEVITLSKERGYESPLYETLFNARMKKETLDALISSIEEFLPKLREYYKLKAKKLGHENGLPFYDLFAPMGGSKGKISIEEAKSIVVDNFSSFSNELGDFARNAFEKNWIDILPKKGKVGGAFCSNIKAINESRILVNFTGSLNNAVTLAHELGHGFHGQNIFEENILNTSYPMPLAETASIFCETIVKKSALEKAGKDEKLTILEASLQGYGQVIVDIYSRFIFETNLFETRRDHALSVDELKKYMLDAQKKAYGDALNHESLHPYMWMNKPHYYYSERNFYNFPYAFGLLFSKGLYSLYLSDKDEFVKNYNIMLKNTGKLDIESVAKLMNIDVTSKEFWSSSLKEIEKEIDEFSKIVN</sequence>
<evidence type="ECO:0000256" key="1">
    <source>
        <dbReference type="ARBA" id="ARBA00022670"/>
    </source>
</evidence>
<evidence type="ECO:0000259" key="8">
    <source>
        <dbReference type="Pfam" id="PF08439"/>
    </source>
</evidence>
<dbReference type="InterPro" id="IPR034006">
    <property type="entry name" value="M3B_PepF_2"/>
</dbReference>
<gene>
    <name evidence="9" type="ORF">HLPR_21370</name>
</gene>
<evidence type="ECO:0000256" key="5">
    <source>
        <dbReference type="ARBA" id="ARBA00023049"/>
    </source>
</evidence>
<dbReference type="InterPro" id="IPR013647">
    <property type="entry name" value="OligopepF_N_dom"/>
</dbReference>
<comment type="similarity">
    <text evidence="6">Belongs to the peptidase M3 family.</text>
</comment>
<dbReference type="NCBIfam" id="TIGR02290">
    <property type="entry name" value="M3_fam_3"/>
    <property type="match status" value="1"/>
</dbReference>
<dbReference type="Gene3D" id="1.10.1370.20">
    <property type="entry name" value="Oligoendopeptidase f, C-terminal domain"/>
    <property type="match status" value="1"/>
</dbReference>
<dbReference type="RefSeq" id="WP_338535420.1">
    <property type="nucleotide sequence ID" value="NZ_AP028654.1"/>
</dbReference>
<evidence type="ECO:0000256" key="3">
    <source>
        <dbReference type="ARBA" id="ARBA00022801"/>
    </source>
</evidence>
<reference evidence="9 10" key="1">
    <citation type="submission" date="2023-08" db="EMBL/GenBank/DDBJ databases">
        <title>Helicovermis profunda gen. nov., sp. nov., a novel mesophilic, fermentative bacterium within the Bacillota from a deep-sea hydrothermal vent chimney.</title>
        <authorList>
            <person name="Miyazaki U."/>
            <person name="Mizutani D."/>
            <person name="Hashimoto Y."/>
            <person name="Tame A."/>
            <person name="Sawayama S."/>
            <person name="Miyazaki J."/>
            <person name="Takai K."/>
            <person name="Nakagawa S."/>
        </authorList>
    </citation>
    <scope>NUCLEOTIDE SEQUENCE [LARGE SCALE GENOMIC DNA]</scope>
    <source>
        <strain evidence="9 10">S502</strain>
    </source>
</reference>
<dbReference type="Gene3D" id="1.20.140.70">
    <property type="entry name" value="Oligopeptidase f, N-terminal domain"/>
    <property type="match status" value="1"/>
</dbReference>
<dbReference type="SUPFAM" id="SSF55486">
    <property type="entry name" value="Metalloproteases ('zincins'), catalytic domain"/>
    <property type="match status" value="1"/>
</dbReference>
<keyword evidence="4 6" id="KW-0862">Zinc</keyword>
<dbReference type="Pfam" id="PF08439">
    <property type="entry name" value="Peptidase_M3_N"/>
    <property type="match status" value="1"/>
</dbReference>
<keyword evidence="2 6" id="KW-0479">Metal-binding</keyword>